<evidence type="ECO:0000256" key="7">
    <source>
        <dbReference type="ARBA" id="ARBA00023136"/>
    </source>
</evidence>
<dbReference type="EMBL" id="FQZV01000012">
    <property type="protein sequence ID" value="SHJ00413.1"/>
    <property type="molecule type" value="Genomic_DNA"/>
</dbReference>
<keyword evidence="10" id="KW-1185">Reference proteome</keyword>
<dbReference type="NCBIfam" id="TIGR00912">
    <property type="entry name" value="2A0309"/>
    <property type="match status" value="1"/>
</dbReference>
<dbReference type="InterPro" id="IPR004761">
    <property type="entry name" value="Spore_GerAB"/>
</dbReference>
<protein>
    <submittedName>
        <fullName evidence="9">Spore germination protein KB</fullName>
    </submittedName>
</protein>
<evidence type="ECO:0000256" key="4">
    <source>
        <dbReference type="ARBA" id="ARBA00022544"/>
    </source>
</evidence>
<dbReference type="Pfam" id="PF03845">
    <property type="entry name" value="Spore_permease"/>
    <property type="match status" value="1"/>
</dbReference>
<feature type="transmembrane region" description="Helical" evidence="8">
    <location>
        <begin position="300"/>
        <end position="320"/>
    </location>
</feature>
<feature type="transmembrane region" description="Helical" evidence="8">
    <location>
        <begin position="104"/>
        <end position="128"/>
    </location>
</feature>
<gene>
    <name evidence="9" type="ORF">SAMN02745975_01067</name>
</gene>
<feature type="transmembrane region" description="Helical" evidence="8">
    <location>
        <begin position="213"/>
        <end position="238"/>
    </location>
</feature>
<comment type="similarity">
    <text evidence="2">Belongs to the amino acid-polyamine-organocation (APC) superfamily. Spore germination protein (SGP) (TC 2.A.3.9) family.</text>
</comment>
<feature type="transmembrane region" description="Helical" evidence="8">
    <location>
        <begin position="36"/>
        <end position="61"/>
    </location>
</feature>
<feature type="transmembrane region" description="Helical" evidence="8">
    <location>
        <begin position="140"/>
        <end position="162"/>
    </location>
</feature>
<sequence length="366" mass="40724">MDREVISDKQGIMLLILFITGSTLVLPTAVEAGRDLWLAILLAVTAAGVAVFIYARILYLFPTKDLFDITQELFGRFLGKLLVLIYTWFAFHLCVLVLRNFGDFISIVGLEGTPMIVPMAVTGTLCIWGVKEGIEVLGRWAEFFLPITALLMLTAILLLIPNMKIDYLLPILYDGIKPVLKGGYAVFTFPFAETVLFLAAFDVLKRKESAYKVYFTGLALGGFAILISSLTEVAVLGIQTYKAVYFPAYIAVARLNIGEFIQRMEIIVAIVFLIGGFIKVSICLLAACKGITKLFGIADYRFVVTPVGALVINTAFFIYGSVMETVEWASQVWPYYAFPFQVALPILIWIAAELKSRKREKQEKAK</sequence>
<dbReference type="GO" id="GO:0009847">
    <property type="term" value="P:spore germination"/>
    <property type="evidence" value="ECO:0007669"/>
    <property type="project" value="InterPro"/>
</dbReference>
<evidence type="ECO:0000256" key="5">
    <source>
        <dbReference type="ARBA" id="ARBA00022692"/>
    </source>
</evidence>
<feature type="transmembrane region" description="Helical" evidence="8">
    <location>
        <begin position="182"/>
        <end position="201"/>
    </location>
</feature>
<dbReference type="PANTHER" id="PTHR34975:SF2">
    <property type="entry name" value="SPORE GERMINATION PROTEIN A2"/>
    <property type="match status" value="1"/>
</dbReference>
<feature type="transmembrane region" description="Helical" evidence="8">
    <location>
        <begin position="332"/>
        <end position="352"/>
    </location>
</feature>
<reference evidence="10" key="1">
    <citation type="submission" date="2016-11" db="EMBL/GenBank/DDBJ databases">
        <authorList>
            <person name="Varghese N."/>
            <person name="Submissions S."/>
        </authorList>
    </citation>
    <scope>NUCLEOTIDE SEQUENCE [LARGE SCALE GENOMIC DNA]</scope>
    <source>
        <strain evidence="10">DSM 17957</strain>
    </source>
</reference>
<keyword evidence="4" id="KW-0309">Germination</keyword>
<dbReference type="Proteomes" id="UP000184536">
    <property type="component" value="Unassembled WGS sequence"/>
</dbReference>
<dbReference type="GO" id="GO:0016020">
    <property type="term" value="C:membrane"/>
    <property type="evidence" value="ECO:0007669"/>
    <property type="project" value="UniProtKB-SubCell"/>
</dbReference>
<evidence type="ECO:0000256" key="6">
    <source>
        <dbReference type="ARBA" id="ARBA00022989"/>
    </source>
</evidence>
<dbReference type="AlphaFoldDB" id="A0A1M6FRW1"/>
<feature type="transmembrane region" description="Helical" evidence="8">
    <location>
        <begin position="266"/>
        <end position="288"/>
    </location>
</feature>
<feature type="transmembrane region" description="Helical" evidence="8">
    <location>
        <begin position="12"/>
        <end position="30"/>
    </location>
</feature>
<evidence type="ECO:0000313" key="9">
    <source>
        <dbReference type="EMBL" id="SHJ00413.1"/>
    </source>
</evidence>
<feature type="transmembrane region" description="Helical" evidence="8">
    <location>
        <begin position="73"/>
        <end position="98"/>
    </location>
</feature>
<keyword evidence="5 8" id="KW-0812">Transmembrane</keyword>
<dbReference type="PANTHER" id="PTHR34975">
    <property type="entry name" value="SPORE GERMINATION PROTEIN A2"/>
    <property type="match status" value="1"/>
</dbReference>
<dbReference type="STRING" id="1121919.SAMN02745975_01067"/>
<keyword evidence="7 8" id="KW-0472">Membrane</keyword>
<keyword evidence="3" id="KW-0813">Transport</keyword>
<accession>A0A1M6FRW1</accession>
<evidence type="ECO:0000256" key="2">
    <source>
        <dbReference type="ARBA" id="ARBA00007998"/>
    </source>
</evidence>
<evidence type="ECO:0000256" key="1">
    <source>
        <dbReference type="ARBA" id="ARBA00004141"/>
    </source>
</evidence>
<proteinExistence type="inferred from homology"/>
<evidence type="ECO:0000256" key="3">
    <source>
        <dbReference type="ARBA" id="ARBA00022448"/>
    </source>
</evidence>
<evidence type="ECO:0000256" key="8">
    <source>
        <dbReference type="SAM" id="Phobius"/>
    </source>
</evidence>
<evidence type="ECO:0000313" key="10">
    <source>
        <dbReference type="Proteomes" id="UP000184536"/>
    </source>
</evidence>
<dbReference type="OrthoDB" id="1675410at2"/>
<organism evidence="9 10">
    <name type="scientific">Geosporobacter subterraneus DSM 17957</name>
    <dbReference type="NCBI Taxonomy" id="1121919"/>
    <lineage>
        <taxon>Bacteria</taxon>
        <taxon>Bacillati</taxon>
        <taxon>Bacillota</taxon>
        <taxon>Clostridia</taxon>
        <taxon>Peptostreptococcales</taxon>
        <taxon>Thermotaleaceae</taxon>
        <taxon>Geosporobacter</taxon>
    </lineage>
</organism>
<name>A0A1M6FRW1_9FIRM</name>
<dbReference type="RefSeq" id="WP_110940325.1">
    <property type="nucleotide sequence ID" value="NZ_FQZV01000012.1"/>
</dbReference>
<comment type="subcellular location">
    <subcellularLocation>
        <location evidence="1">Membrane</location>
        <topology evidence="1">Multi-pass membrane protein</topology>
    </subcellularLocation>
</comment>
<keyword evidence="6 8" id="KW-1133">Transmembrane helix</keyword>